<organism evidence="5 6">
    <name type="scientific">Faecalicoccus pleomorphus</name>
    <dbReference type="NCBI Taxonomy" id="1323"/>
    <lineage>
        <taxon>Bacteria</taxon>
        <taxon>Bacillati</taxon>
        <taxon>Bacillota</taxon>
        <taxon>Erysipelotrichia</taxon>
        <taxon>Erysipelotrichales</taxon>
        <taxon>Erysipelotrichaceae</taxon>
        <taxon>Faecalicoccus</taxon>
    </lineage>
</organism>
<proteinExistence type="inferred from homology"/>
<dbReference type="GO" id="GO:0016052">
    <property type="term" value="P:carbohydrate catabolic process"/>
    <property type="evidence" value="ECO:0007669"/>
    <property type="project" value="TreeGrafter"/>
</dbReference>
<dbReference type="RefSeq" id="WP_117445555.1">
    <property type="nucleotide sequence ID" value="NZ_JBFBOW010000010.1"/>
</dbReference>
<dbReference type="Gene3D" id="3.20.20.80">
    <property type="entry name" value="Glycosidases"/>
    <property type="match status" value="1"/>
</dbReference>
<accession>A0A3E3E8C0</accession>
<dbReference type="PROSITE" id="PS51257">
    <property type="entry name" value="PROKAR_LIPOPROTEIN"/>
    <property type="match status" value="1"/>
</dbReference>
<sequence length="484" mass="55860">MKTVPTGFPKNFLWGGAVAACQIEGAWDVDGRGPSTSDVRVFDKDMDRANITKEGGGTLEEIEFSLKDQEGYYPKRHGIDFYHTYKSDLALMKEMGFKAFRTSISWSRIFPKGDENSPNEKGLEFYDHLIDEIIKDGMEPIITMSHYDMPIYLVTEYGGFANRKVSDFFVRYGKVLLERFKGKVKYWIVCNQVNLVPTVQFGSLGLYDDQSKNMEELMYQAVHNQFVACAKIIEAAREIDPKAQMGTMVADGTFYPATCNPKDIVLTMKKNRMQYYFTDVQLRGEYPVYALRYFKEHNIDLKIQPGDEELLKKYTADFLAISYYYTRIVDHTKNDITPFDGEQNPYLEPTPWEWRADPLGFYNSLSQYWDRYQIPLMVAENGLGALDTVETDGSIHDPYRISYLRQHIEQLKECILDGVNILGYLNWGPIDIVSSSSAEMSKRYGYIYVDLDDYGRGSGKRLKKDSFYWYKHVIETNGEELGSD</sequence>
<comment type="caution">
    <text evidence="5">The sequence shown here is derived from an EMBL/GenBank/DDBJ whole genome shotgun (WGS) entry which is preliminary data.</text>
</comment>
<dbReference type="PANTHER" id="PTHR10353:SF122">
    <property type="entry name" value="6-PHOSPHO-BETA-GLUCOSIDASE ASCB-RELATED"/>
    <property type="match status" value="1"/>
</dbReference>
<dbReference type="EMBL" id="QUSK01000004">
    <property type="protein sequence ID" value="RGD77647.1"/>
    <property type="molecule type" value="Genomic_DNA"/>
</dbReference>
<dbReference type="AlphaFoldDB" id="A0A3E3E8C0"/>
<comment type="similarity">
    <text evidence="1 4">Belongs to the glycosyl hydrolase 1 family.</text>
</comment>
<dbReference type="Pfam" id="PF00232">
    <property type="entry name" value="Glyco_hydro_1"/>
    <property type="match status" value="1"/>
</dbReference>
<keyword evidence="3" id="KW-0326">Glycosidase</keyword>
<dbReference type="FunFam" id="3.20.20.80:FF:000004">
    <property type="entry name" value="Beta-glucosidase 6-phospho-beta-glucosidase"/>
    <property type="match status" value="1"/>
</dbReference>
<reference evidence="5 6" key="1">
    <citation type="submission" date="2018-08" db="EMBL/GenBank/DDBJ databases">
        <title>A genome reference for cultivated species of the human gut microbiota.</title>
        <authorList>
            <person name="Zou Y."/>
            <person name="Xue W."/>
            <person name="Luo G."/>
        </authorList>
    </citation>
    <scope>NUCLEOTIDE SEQUENCE [LARGE SCALE GENOMIC DNA]</scope>
    <source>
        <strain evidence="5 6">TF08-11</strain>
    </source>
</reference>
<gene>
    <name evidence="5" type="ORF">DXC78_02435</name>
</gene>
<dbReference type="GO" id="GO:0005829">
    <property type="term" value="C:cytosol"/>
    <property type="evidence" value="ECO:0007669"/>
    <property type="project" value="TreeGrafter"/>
</dbReference>
<dbReference type="PANTHER" id="PTHR10353">
    <property type="entry name" value="GLYCOSYL HYDROLASE"/>
    <property type="match status" value="1"/>
</dbReference>
<dbReference type="Proteomes" id="UP000260721">
    <property type="component" value="Unassembled WGS sequence"/>
</dbReference>
<name>A0A3E3E8C0_9FIRM</name>
<evidence type="ECO:0000313" key="5">
    <source>
        <dbReference type="EMBL" id="RGD77647.1"/>
    </source>
</evidence>
<dbReference type="InterPro" id="IPR017853">
    <property type="entry name" value="GH"/>
</dbReference>
<protein>
    <submittedName>
        <fullName evidence="5">Glycoside hydrolase family 1 protein</fullName>
    </submittedName>
</protein>
<evidence type="ECO:0000256" key="3">
    <source>
        <dbReference type="ARBA" id="ARBA00023295"/>
    </source>
</evidence>
<evidence type="ECO:0000256" key="1">
    <source>
        <dbReference type="ARBA" id="ARBA00010838"/>
    </source>
</evidence>
<dbReference type="SUPFAM" id="SSF51445">
    <property type="entry name" value="(Trans)glycosidases"/>
    <property type="match status" value="1"/>
</dbReference>
<dbReference type="GO" id="GO:0008422">
    <property type="term" value="F:beta-glucosidase activity"/>
    <property type="evidence" value="ECO:0007669"/>
    <property type="project" value="TreeGrafter"/>
</dbReference>
<dbReference type="PRINTS" id="PR00131">
    <property type="entry name" value="GLHYDRLASE1"/>
</dbReference>
<evidence type="ECO:0000256" key="4">
    <source>
        <dbReference type="RuleBase" id="RU003690"/>
    </source>
</evidence>
<dbReference type="InterPro" id="IPR001360">
    <property type="entry name" value="Glyco_hydro_1"/>
</dbReference>
<evidence type="ECO:0000313" key="6">
    <source>
        <dbReference type="Proteomes" id="UP000260721"/>
    </source>
</evidence>
<keyword evidence="2 5" id="KW-0378">Hydrolase</keyword>
<evidence type="ECO:0000256" key="2">
    <source>
        <dbReference type="ARBA" id="ARBA00022801"/>
    </source>
</evidence>